<feature type="domain" description="DUF4283" evidence="1">
    <location>
        <begin position="31"/>
        <end position="89"/>
    </location>
</feature>
<keyword evidence="3" id="KW-1185">Reference proteome</keyword>
<sequence>MATMEEELANLNIVDEEEEPIQTLEDEDTIEEEYNLCLVGRVLTDSVVHFPSMRNILAKLWHSLEGISITEIEEKRILFRFYNKIDLKREGMARQFGNFFGQFIEYGIALIAKGDKSTYAYFQYEKLSLLCFLCERLGNGESFCPIQLTLGSQEAMFGWDISLKAPPLRATSVASKWLREDPMEG</sequence>
<proteinExistence type="predicted"/>
<name>A0A7J9EJ78_9ROSI</name>
<comment type="caution">
    <text evidence="2">The sequence shown here is derived from an EMBL/GenBank/DDBJ whole genome shotgun (WGS) entry which is preliminary data.</text>
</comment>
<protein>
    <recommendedName>
        <fullName evidence="1">DUF4283 domain-containing protein</fullName>
    </recommendedName>
</protein>
<dbReference type="EMBL" id="JABEZW010000008">
    <property type="protein sequence ID" value="MBA0772888.1"/>
    <property type="molecule type" value="Genomic_DNA"/>
</dbReference>
<dbReference type="Proteomes" id="UP000593568">
    <property type="component" value="Unassembled WGS sequence"/>
</dbReference>
<gene>
    <name evidence="2" type="ORF">Gotri_008201</name>
</gene>
<dbReference type="AlphaFoldDB" id="A0A7J9EJ78"/>
<dbReference type="InterPro" id="IPR025558">
    <property type="entry name" value="DUF4283"/>
</dbReference>
<evidence type="ECO:0000313" key="2">
    <source>
        <dbReference type="EMBL" id="MBA0772888.1"/>
    </source>
</evidence>
<dbReference type="Pfam" id="PF14111">
    <property type="entry name" value="DUF4283"/>
    <property type="match status" value="1"/>
</dbReference>
<evidence type="ECO:0000259" key="1">
    <source>
        <dbReference type="Pfam" id="PF14111"/>
    </source>
</evidence>
<evidence type="ECO:0000313" key="3">
    <source>
        <dbReference type="Proteomes" id="UP000593568"/>
    </source>
</evidence>
<organism evidence="2 3">
    <name type="scientific">Gossypium trilobum</name>
    <dbReference type="NCBI Taxonomy" id="34281"/>
    <lineage>
        <taxon>Eukaryota</taxon>
        <taxon>Viridiplantae</taxon>
        <taxon>Streptophyta</taxon>
        <taxon>Embryophyta</taxon>
        <taxon>Tracheophyta</taxon>
        <taxon>Spermatophyta</taxon>
        <taxon>Magnoliopsida</taxon>
        <taxon>eudicotyledons</taxon>
        <taxon>Gunneridae</taxon>
        <taxon>Pentapetalae</taxon>
        <taxon>rosids</taxon>
        <taxon>malvids</taxon>
        <taxon>Malvales</taxon>
        <taxon>Malvaceae</taxon>
        <taxon>Malvoideae</taxon>
        <taxon>Gossypium</taxon>
    </lineage>
</organism>
<reference evidence="2 3" key="1">
    <citation type="journal article" date="2019" name="Genome Biol. Evol.">
        <title>Insights into the evolution of the New World diploid cottons (Gossypium, subgenus Houzingenia) based on genome sequencing.</title>
        <authorList>
            <person name="Grover C.E."/>
            <person name="Arick M.A. 2nd"/>
            <person name="Thrash A."/>
            <person name="Conover J.L."/>
            <person name="Sanders W.S."/>
            <person name="Peterson D.G."/>
            <person name="Frelichowski J.E."/>
            <person name="Scheffler J.A."/>
            <person name="Scheffler B.E."/>
            <person name="Wendel J.F."/>
        </authorList>
    </citation>
    <scope>NUCLEOTIDE SEQUENCE [LARGE SCALE GENOMIC DNA]</scope>
    <source>
        <strain evidence="2">8</strain>
        <tissue evidence="2">Leaf</tissue>
    </source>
</reference>
<accession>A0A7J9EJ78</accession>